<dbReference type="PROSITE" id="PS51482">
    <property type="entry name" value="DEGV"/>
    <property type="match status" value="1"/>
</dbReference>
<sequence length="279" mass="30893">MDKIKIITDSTSDLPIEIINKYDIHVIPLLVTFPEKTYKDRVDITLAEVFDKIDNEGTFPSTSQVNPQRFVDCYKSYLDQGYKIVSIHLSSKMSGTYQSACIAKGILESEDIEIIDSQNVTSGLGLLVIKACNLREQGLNYIEISNEIKEAIPHVKSVLAFETLDYLVKGGRLSKTGGFIGNVLGIKPILAVENGEMVIKDKVRGSKKAIRAVNEYLKRVGIKPSEQSILLHVQNKDILSVLRENLSDDDIPFIECEVGCVVGIYAGPGACGVFFIENY</sequence>
<dbReference type="InterPro" id="IPR043168">
    <property type="entry name" value="DegV_C"/>
</dbReference>
<dbReference type="Proteomes" id="UP001501510">
    <property type="component" value="Unassembled WGS sequence"/>
</dbReference>
<dbReference type="Pfam" id="PF02645">
    <property type="entry name" value="DegV"/>
    <property type="match status" value="1"/>
</dbReference>
<reference evidence="3" key="1">
    <citation type="journal article" date="2019" name="Int. J. Syst. Evol. Microbiol.">
        <title>The Global Catalogue of Microorganisms (GCM) 10K type strain sequencing project: providing services to taxonomists for standard genome sequencing and annotation.</title>
        <authorList>
            <consortium name="The Broad Institute Genomics Platform"/>
            <consortium name="The Broad Institute Genome Sequencing Center for Infectious Disease"/>
            <person name="Wu L."/>
            <person name="Ma J."/>
        </authorList>
    </citation>
    <scope>NUCLEOTIDE SEQUENCE [LARGE SCALE GENOMIC DNA]</scope>
    <source>
        <strain evidence="3">JCM 1407</strain>
    </source>
</reference>
<gene>
    <name evidence="2" type="ORF">GCM10008906_29680</name>
</gene>
<dbReference type="NCBIfam" id="TIGR00762">
    <property type="entry name" value="DegV"/>
    <property type="match status" value="1"/>
</dbReference>
<keyword evidence="1" id="KW-0446">Lipid-binding</keyword>
<evidence type="ECO:0000256" key="1">
    <source>
        <dbReference type="ARBA" id="ARBA00023121"/>
    </source>
</evidence>
<dbReference type="PANTHER" id="PTHR33434">
    <property type="entry name" value="DEGV DOMAIN-CONTAINING PROTEIN DR_1986-RELATED"/>
    <property type="match status" value="1"/>
</dbReference>
<organism evidence="2 3">
    <name type="scientific">Clostridium oceanicum</name>
    <dbReference type="NCBI Taxonomy" id="1543"/>
    <lineage>
        <taxon>Bacteria</taxon>
        <taxon>Bacillati</taxon>
        <taxon>Bacillota</taxon>
        <taxon>Clostridia</taxon>
        <taxon>Eubacteriales</taxon>
        <taxon>Clostridiaceae</taxon>
        <taxon>Clostridium</taxon>
    </lineage>
</organism>
<proteinExistence type="predicted"/>
<protein>
    <submittedName>
        <fullName evidence="2">DegV family protein</fullName>
    </submittedName>
</protein>
<dbReference type="PANTHER" id="PTHR33434:SF2">
    <property type="entry name" value="FATTY ACID-BINDING PROTEIN TM_1468"/>
    <property type="match status" value="1"/>
</dbReference>
<keyword evidence="3" id="KW-1185">Reference proteome</keyword>
<dbReference type="Gene3D" id="3.40.50.10170">
    <property type="match status" value="1"/>
</dbReference>
<evidence type="ECO:0000313" key="3">
    <source>
        <dbReference type="Proteomes" id="UP001501510"/>
    </source>
</evidence>
<dbReference type="EMBL" id="BAAACG010000013">
    <property type="protein sequence ID" value="GAA0744586.1"/>
    <property type="molecule type" value="Genomic_DNA"/>
</dbReference>
<name>A0ABP3UZD0_9CLOT</name>
<dbReference type="Gene3D" id="3.30.1180.10">
    <property type="match status" value="1"/>
</dbReference>
<comment type="caution">
    <text evidence="2">The sequence shown here is derived from an EMBL/GenBank/DDBJ whole genome shotgun (WGS) entry which is preliminary data.</text>
</comment>
<dbReference type="InterPro" id="IPR050270">
    <property type="entry name" value="DegV_domain_contain"/>
</dbReference>
<accession>A0ABP3UZD0</accession>
<dbReference type="InterPro" id="IPR003797">
    <property type="entry name" value="DegV"/>
</dbReference>
<dbReference type="SUPFAM" id="SSF82549">
    <property type="entry name" value="DAK1/DegV-like"/>
    <property type="match status" value="1"/>
</dbReference>
<evidence type="ECO:0000313" key="2">
    <source>
        <dbReference type="EMBL" id="GAA0744586.1"/>
    </source>
</evidence>
<dbReference type="RefSeq" id="WP_343762746.1">
    <property type="nucleotide sequence ID" value="NZ_BAAACG010000013.1"/>
</dbReference>